<accession>A0ACB6Z6N7</accession>
<dbReference type="EMBL" id="MU118109">
    <property type="protein sequence ID" value="KAF9645003.1"/>
    <property type="molecule type" value="Genomic_DNA"/>
</dbReference>
<dbReference type="Proteomes" id="UP000886501">
    <property type="component" value="Unassembled WGS sequence"/>
</dbReference>
<sequence length="128" mass="14192">MGSCQLNVLGAVFTDNYVVQPLTPLLWLGHVHTPQFFPYITSFTDRSTTDEVRFSYERCTDPDPNGNEAAFIPNTEDNQKIVIKFTEAFNKTAHCLLAARNLAPPLLSCDPSVSGDFAMVAMNYVDGK</sequence>
<reference evidence="1" key="2">
    <citation type="journal article" date="2020" name="Nat. Commun.">
        <title>Large-scale genome sequencing of mycorrhizal fungi provides insights into the early evolution of symbiotic traits.</title>
        <authorList>
            <person name="Miyauchi S."/>
            <person name="Kiss E."/>
            <person name="Kuo A."/>
            <person name="Drula E."/>
            <person name="Kohler A."/>
            <person name="Sanchez-Garcia M."/>
            <person name="Morin E."/>
            <person name="Andreopoulos B."/>
            <person name="Barry K.W."/>
            <person name="Bonito G."/>
            <person name="Buee M."/>
            <person name="Carver A."/>
            <person name="Chen C."/>
            <person name="Cichocki N."/>
            <person name="Clum A."/>
            <person name="Culley D."/>
            <person name="Crous P.W."/>
            <person name="Fauchery L."/>
            <person name="Girlanda M."/>
            <person name="Hayes R.D."/>
            <person name="Keri Z."/>
            <person name="LaButti K."/>
            <person name="Lipzen A."/>
            <person name="Lombard V."/>
            <person name="Magnuson J."/>
            <person name="Maillard F."/>
            <person name="Murat C."/>
            <person name="Nolan M."/>
            <person name="Ohm R.A."/>
            <person name="Pangilinan J."/>
            <person name="Pereira M.F."/>
            <person name="Perotto S."/>
            <person name="Peter M."/>
            <person name="Pfister S."/>
            <person name="Riley R."/>
            <person name="Sitrit Y."/>
            <person name="Stielow J.B."/>
            <person name="Szollosi G."/>
            <person name="Zifcakova L."/>
            <person name="Stursova M."/>
            <person name="Spatafora J.W."/>
            <person name="Tedersoo L."/>
            <person name="Vaario L.M."/>
            <person name="Yamada A."/>
            <person name="Yan M."/>
            <person name="Wang P."/>
            <person name="Xu J."/>
            <person name="Bruns T."/>
            <person name="Baldrian P."/>
            <person name="Vilgalys R."/>
            <person name="Dunand C."/>
            <person name="Henrissat B."/>
            <person name="Grigoriev I.V."/>
            <person name="Hibbett D."/>
            <person name="Nagy L.G."/>
            <person name="Martin F.M."/>
        </authorList>
    </citation>
    <scope>NUCLEOTIDE SEQUENCE</scope>
    <source>
        <strain evidence="1">P2</strain>
    </source>
</reference>
<evidence type="ECO:0000313" key="2">
    <source>
        <dbReference type="Proteomes" id="UP000886501"/>
    </source>
</evidence>
<keyword evidence="2" id="KW-1185">Reference proteome</keyword>
<reference evidence="1" key="1">
    <citation type="submission" date="2019-10" db="EMBL/GenBank/DDBJ databases">
        <authorList>
            <consortium name="DOE Joint Genome Institute"/>
            <person name="Kuo A."/>
            <person name="Miyauchi S."/>
            <person name="Kiss E."/>
            <person name="Drula E."/>
            <person name="Kohler A."/>
            <person name="Sanchez-Garcia M."/>
            <person name="Andreopoulos B."/>
            <person name="Barry K.W."/>
            <person name="Bonito G."/>
            <person name="Buee M."/>
            <person name="Carver A."/>
            <person name="Chen C."/>
            <person name="Cichocki N."/>
            <person name="Clum A."/>
            <person name="Culley D."/>
            <person name="Crous P.W."/>
            <person name="Fauchery L."/>
            <person name="Girlanda M."/>
            <person name="Hayes R."/>
            <person name="Keri Z."/>
            <person name="Labutti K."/>
            <person name="Lipzen A."/>
            <person name="Lombard V."/>
            <person name="Magnuson J."/>
            <person name="Maillard F."/>
            <person name="Morin E."/>
            <person name="Murat C."/>
            <person name="Nolan M."/>
            <person name="Ohm R."/>
            <person name="Pangilinan J."/>
            <person name="Pereira M."/>
            <person name="Perotto S."/>
            <person name="Peter M."/>
            <person name="Riley R."/>
            <person name="Sitrit Y."/>
            <person name="Stielow B."/>
            <person name="Szollosi G."/>
            <person name="Zifcakova L."/>
            <person name="Stursova M."/>
            <person name="Spatafora J.W."/>
            <person name="Tedersoo L."/>
            <person name="Vaario L.-M."/>
            <person name="Yamada A."/>
            <person name="Yan M."/>
            <person name="Wang P."/>
            <person name="Xu J."/>
            <person name="Bruns T."/>
            <person name="Baldrian P."/>
            <person name="Vilgalys R."/>
            <person name="Henrissat B."/>
            <person name="Grigoriev I.V."/>
            <person name="Hibbett D."/>
            <person name="Nagy L.G."/>
            <person name="Martin F.M."/>
        </authorList>
    </citation>
    <scope>NUCLEOTIDE SEQUENCE</scope>
    <source>
        <strain evidence="1">P2</strain>
    </source>
</reference>
<organism evidence="1 2">
    <name type="scientific">Thelephora ganbajun</name>
    <name type="common">Ganba fungus</name>
    <dbReference type="NCBI Taxonomy" id="370292"/>
    <lineage>
        <taxon>Eukaryota</taxon>
        <taxon>Fungi</taxon>
        <taxon>Dikarya</taxon>
        <taxon>Basidiomycota</taxon>
        <taxon>Agaricomycotina</taxon>
        <taxon>Agaricomycetes</taxon>
        <taxon>Thelephorales</taxon>
        <taxon>Thelephoraceae</taxon>
        <taxon>Thelephora</taxon>
    </lineage>
</organism>
<name>A0ACB6Z6N7_THEGA</name>
<proteinExistence type="predicted"/>
<gene>
    <name evidence="1" type="ORF">BDM02DRAFT_723344</name>
</gene>
<protein>
    <submittedName>
        <fullName evidence="1">Uncharacterized protein</fullName>
    </submittedName>
</protein>
<evidence type="ECO:0000313" key="1">
    <source>
        <dbReference type="EMBL" id="KAF9645003.1"/>
    </source>
</evidence>
<comment type="caution">
    <text evidence="1">The sequence shown here is derived from an EMBL/GenBank/DDBJ whole genome shotgun (WGS) entry which is preliminary data.</text>
</comment>